<feature type="compositionally biased region" description="Acidic residues" evidence="1">
    <location>
        <begin position="89"/>
        <end position="104"/>
    </location>
</feature>
<feature type="region of interest" description="Disordered" evidence="1">
    <location>
        <begin position="1"/>
        <end position="104"/>
    </location>
</feature>
<evidence type="ECO:0008006" key="3">
    <source>
        <dbReference type="Google" id="ProtNLM"/>
    </source>
</evidence>
<feature type="compositionally biased region" description="Basic and acidic residues" evidence="1">
    <location>
        <begin position="16"/>
        <end position="39"/>
    </location>
</feature>
<organism evidence="2">
    <name type="scientific">Lygus hesperus</name>
    <name type="common">Western plant bug</name>
    <dbReference type="NCBI Taxonomy" id="30085"/>
    <lineage>
        <taxon>Eukaryota</taxon>
        <taxon>Metazoa</taxon>
        <taxon>Ecdysozoa</taxon>
        <taxon>Arthropoda</taxon>
        <taxon>Hexapoda</taxon>
        <taxon>Insecta</taxon>
        <taxon>Pterygota</taxon>
        <taxon>Neoptera</taxon>
        <taxon>Paraneoptera</taxon>
        <taxon>Hemiptera</taxon>
        <taxon>Heteroptera</taxon>
        <taxon>Panheteroptera</taxon>
        <taxon>Cimicomorpha</taxon>
        <taxon>Miridae</taxon>
        <taxon>Mirini</taxon>
        <taxon>Lygus</taxon>
    </lineage>
</organism>
<dbReference type="EMBL" id="GDHC01008836">
    <property type="protein sequence ID" value="JAQ09793.1"/>
    <property type="molecule type" value="Transcribed_RNA"/>
</dbReference>
<reference evidence="2" key="1">
    <citation type="journal article" date="2016" name="Gigascience">
        <title>De novo construction of an expanded transcriptome assembly for the western tarnished plant bug, Lygus hesperus.</title>
        <authorList>
            <person name="Tassone E.E."/>
            <person name="Geib S.M."/>
            <person name="Hall B."/>
            <person name="Fabrick J.A."/>
            <person name="Brent C.S."/>
            <person name="Hull J.J."/>
        </authorList>
    </citation>
    <scope>NUCLEOTIDE SEQUENCE</scope>
</reference>
<gene>
    <name evidence="2" type="ORF">g.21069</name>
</gene>
<name>A0A146LPF4_LYGHE</name>
<feature type="compositionally biased region" description="Basic residues" evidence="1">
    <location>
        <begin position="49"/>
        <end position="79"/>
    </location>
</feature>
<protein>
    <recommendedName>
        <fullName evidence="3">High mobility group protein I</fullName>
    </recommendedName>
</protein>
<accession>A0A146LPF4</accession>
<dbReference type="GO" id="GO:0003677">
    <property type="term" value="F:DNA binding"/>
    <property type="evidence" value="ECO:0007669"/>
    <property type="project" value="InterPro"/>
</dbReference>
<evidence type="ECO:0000313" key="2">
    <source>
        <dbReference type="EMBL" id="JAQ09793.1"/>
    </source>
</evidence>
<dbReference type="PRINTS" id="PR00929">
    <property type="entry name" value="ATHOOK"/>
</dbReference>
<dbReference type="InterPro" id="IPR017956">
    <property type="entry name" value="AT_hook_DNA-bd_motif"/>
</dbReference>
<sequence>MSDEASAPAKRGRKAAATDKSAEKVESKKRQRKEVKQVESGDEDGVAPKRGRGRPKGSTKRKSPAKPKSKSAAGRRGRPKKDDKGRDSGDEDNEENDAGEDEDD</sequence>
<proteinExistence type="predicted"/>
<dbReference type="AlphaFoldDB" id="A0A146LPF4"/>
<evidence type="ECO:0000256" key="1">
    <source>
        <dbReference type="SAM" id="MobiDB-lite"/>
    </source>
</evidence>